<dbReference type="CDD" id="cd01335">
    <property type="entry name" value="Radical_SAM"/>
    <property type="match status" value="1"/>
</dbReference>
<dbReference type="InterPro" id="IPR007197">
    <property type="entry name" value="rSAM"/>
</dbReference>
<evidence type="ECO:0000256" key="3">
    <source>
        <dbReference type="ARBA" id="ARBA00007544"/>
    </source>
</evidence>
<keyword evidence="15" id="KW-1185">Reference proteome</keyword>
<dbReference type="GO" id="GO:0070475">
    <property type="term" value="P:rRNA base methylation"/>
    <property type="evidence" value="ECO:0007669"/>
    <property type="project" value="TreeGrafter"/>
</dbReference>
<comment type="cofactor">
    <cofactor evidence="1">
        <name>[4Fe-4S] cluster</name>
        <dbReference type="ChEBI" id="CHEBI:49883"/>
    </cofactor>
</comment>
<keyword evidence="5" id="KW-0963">Cytoplasm</keyword>
<dbReference type="InterPro" id="IPR004383">
    <property type="entry name" value="rRNA_lsu_MTrfase_RlmN/Cfr"/>
</dbReference>
<dbReference type="PANTHER" id="PTHR30544:SF5">
    <property type="entry name" value="RADICAL SAM CORE DOMAIN-CONTAINING PROTEIN"/>
    <property type="match status" value="1"/>
</dbReference>
<evidence type="ECO:0000256" key="10">
    <source>
        <dbReference type="ARBA" id="ARBA00023004"/>
    </source>
</evidence>
<evidence type="ECO:0000259" key="13">
    <source>
        <dbReference type="PROSITE" id="PS51918"/>
    </source>
</evidence>
<dbReference type="SFLD" id="SFLDG01062">
    <property type="entry name" value="methyltransferase_(Class_A)"/>
    <property type="match status" value="1"/>
</dbReference>
<dbReference type="SFLD" id="SFLDS00029">
    <property type="entry name" value="Radical_SAM"/>
    <property type="match status" value="1"/>
</dbReference>
<dbReference type="SFLD" id="SFLDF00275">
    <property type="entry name" value="adenosine_C2_methyltransferase"/>
    <property type="match status" value="1"/>
</dbReference>
<evidence type="ECO:0000256" key="2">
    <source>
        <dbReference type="ARBA" id="ARBA00004496"/>
    </source>
</evidence>
<gene>
    <name evidence="14" type="ORF">D8779_20175</name>
</gene>
<keyword evidence="6 14" id="KW-0489">Methyltransferase</keyword>
<dbReference type="PIRSF" id="PIRSF006004">
    <property type="entry name" value="CHP00048"/>
    <property type="match status" value="1"/>
</dbReference>
<feature type="domain" description="Radical SAM core" evidence="13">
    <location>
        <begin position="94"/>
        <end position="320"/>
    </location>
</feature>
<dbReference type="InterPro" id="IPR040072">
    <property type="entry name" value="Methyltransferase_A"/>
</dbReference>
<keyword evidence="9" id="KW-0479">Metal-binding</keyword>
<name>A0A4T1ZSC5_9PSED</name>
<evidence type="ECO:0000256" key="7">
    <source>
        <dbReference type="ARBA" id="ARBA00022679"/>
    </source>
</evidence>
<protein>
    <submittedName>
        <fullName evidence="14">RNA methyltransferase</fullName>
    </submittedName>
</protein>
<dbReference type="GO" id="GO:0046872">
    <property type="term" value="F:metal ion binding"/>
    <property type="evidence" value="ECO:0007669"/>
    <property type="project" value="UniProtKB-KW"/>
</dbReference>
<proteinExistence type="inferred from homology"/>
<keyword evidence="10" id="KW-0408">Iron</keyword>
<evidence type="ECO:0000256" key="6">
    <source>
        <dbReference type="ARBA" id="ARBA00022603"/>
    </source>
</evidence>
<evidence type="ECO:0000313" key="15">
    <source>
        <dbReference type="Proteomes" id="UP000307541"/>
    </source>
</evidence>
<accession>A0A4T1ZSC5</accession>
<comment type="caution">
    <text evidence="14">The sequence shown here is derived from an EMBL/GenBank/DDBJ whole genome shotgun (WGS) entry which is preliminary data.</text>
</comment>
<evidence type="ECO:0000256" key="9">
    <source>
        <dbReference type="ARBA" id="ARBA00022723"/>
    </source>
</evidence>
<dbReference type="GO" id="GO:0030488">
    <property type="term" value="P:tRNA methylation"/>
    <property type="evidence" value="ECO:0007669"/>
    <property type="project" value="TreeGrafter"/>
</dbReference>
<evidence type="ECO:0000256" key="5">
    <source>
        <dbReference type="ARBA" id="ARBA00022490"/>
    </source>
</evidence>
<dbReference type="InterPro" id="IPR013785">
    <property type="entry name" value="Aldolase_TIM"/>
</dbReference>
<dbReference type="Pfam" id="PF04055">
    <property type="entry name" value="Radical_SAM"/>
    <property type="match status" value="1"/>
</dbReference>
<organism evidence="14 15">
    <name type="scientific">Pseudomonas leptonychotis</name>
    <dbReference type="NCBI Taxonomy" id="2448482"/>
    <lineage>
        <taxon>Bacteria</taxon>
        <taxon>Pseudomonadati</taxon>
        <taxon>Pseudomonadota</taxon>
        <taxon>Gammaproteobacteria</taxon>
        <taxon>Pseudomonadales</taxon>
        <taxon>Pseudomonadaceae</taxon>
        <taxon>Pseudomonas</taxon>
    </lineage>
</organism>
<comment type="subcellular location">
    <subcellularLocation>
        <location evidence="2">Cytoplasm</location>
    </subcellularLocation>
</comment>
<dbReference type="NCBIfam" id="NF011034">
    <property type="entry name" value="PRK14464.1"/>
    <property type="match status" value="1"/>
</dbReference>
<dbReference type="Gene3D" id="3.20.20.70">
    <property type="entry name" value="Aldolase class I"/>
    <property type="match status" value="1"/>
</dbReference>
<keyword evidence="8" id="KW-0949">S-adenosyl-L-methionine</keyword>
<dbReference type="RefSeq" id="WP_136666403.1">
    <property type="nucleotide sequence ID" value="NZ_RFLV01000007.1"/>
</dbReference>
<evidence type="ECO:0000256" key="12">
    <source>
        <dbReference type="ARBA" id="ARBA00023157"/>
    </source>
</evidence>
<evidence type="ECO:0000256" key="1">
    <source>
        <dbReference type="ARBA" id="ARBA00001966"/>
    </source>
</evidence>
<keyword evidence="4" id="KW-0004">4Fe-4S</keyword>
<sequence>MTIDEFHQRLTDLGAKPMHIGRITRAWLGGKPLDTGTRNQKTENFLPLAVRNALPEISNELDGLAQLSSEHPARDGSARLLVELADKQMVESVLLPRDGLCVSSQVGCAVGCVFCMTGKSGLLRQLTTSEILAQVALARRFRPVKKVVFMGMGEPAHNLDNVLEAINLLGTEGGIGQRNLVFSTVGDPRVFERLPQQQVKPALALSLHSTDAELRQHLLPRAPRIDPEELVELGEAYARQIDYPIQYQWTLLKGINDSQEEMDGILRLLKGKYAIMNLIPYNSLEADEFQRPDGDRIVQIVRYLHSRGVLTKVRNSAGQDIDGGCGQLRARATEVLERRKSRT</sequence>
<evidence type="ECO:0000256" key="8">
    <source>
        <dbReference type="ARBA" id="ARBA00022691"/>
    </source>
</evidence>
<dbReference type="Proteomes" id="UP000307541">
    <property type="component" value="Unassembled WGS sequence"/>
</dbReference>
<reference evidence="14 15" key="1">
    <citation type="submission" date="2018-10" db="EMBL/GenBank/DDBJ databases">
        <title>Pseudomonas leptonychotis sp. nov., isolated from Weddell seals in Antarctica.</title>
        <authorList>
            <person name="Novakova D."/>
            <person name="Svec P."/>
            <person name="Kralova S."/>
            <person name="Kristofova L."/>
            <person name="Zeman M."/>
            <person name="Pantucek R."/>
            <person name="Maslanova I."/>
            <person name="Sedlacek I."/>
        </authorList>
    </citation>
    <scope>NUCLEOTIDE SEQUENCE [LARGE SCALE GENOMIC DNA]</scope>
    <source>
        <strain evidence="14 15">CCM 8849</strain>
    </source>
</reference>
<evidence type="ECO:0000256" key="4">
    <source>
        <dbReference type="ARBA" id="ARBA00022485"/>
    </source>
</evidence>
<dbReference type="AlphaFoldDB" id="A0A4T1ZSC5"/>
<dbReference type="GO" id="GO:0005737">
    <property type="term" value="C:cytoplasm"/>
    <property type="evidence" value="ECO:0007669"/>
    <property type="project" value="UniProtKB-SubCell"/>
</dbReference>
<dbReference type="GO" id="GO:0051539">
    <property type="term" value="F:4 iron, 4 sulfur cluster binding"/>
    <property type="evidence" value="ECO:0007669"/>
    <property type="project" value="UniProtKB-KW"/>
</dbReference>
<evidence type="ECO:0000313" key="14">
    <source>
        <dbReference type="EMBL" id="TIH06432.1"/>
    </source>
</evidence>
<dbReference type="OrthoDB" id="9793973at2"/>
<keyword evidence="12" id="KW-1015">Disulfide bond</keyword>
<dbReference type="PROSITE" id="PS51918">
    <property type="entry name" value="RADICAL_SAM"/>
    <property type="match status" value="1"/>
</dbReference>
<dbReference type="InterPro" id="IPR058240">
    <property type="entry name" value="rSAM_sf"/>
</dbReference>
<dbReference type="SUPFAM" id="SSF102114">
    <property type="entry name" value="Radical SAM enzymes"/>
    <property type="match status" value="1"/>
</dbReference>
<dbReference type="GO" id="GO:0008173">
    <property type="term" value="F:RNA methyltransferase activity"/>
    <property type="evidence" value="ECO:0007669"/>
    <property type="project" value="InterPro"/>
</dbReference>
<evidence type="ECO:0000256" key="11">
    <source>
        <dbReference type="ARBA" id="ARBA00023014"/>
    </source>
</evidence>
<keyword evidence="11" id="KW-0411">Iron-sulfur</keyword>
<comment type="similarity">
    <text evidence="3">Belongs to the radical SAM superfamily. RlmN family.</text>
</comment>
<dbReference type="PANTHER" id="PTHR30544">
    <property type="entry name" value="23S RRNA METHYLTRANSFERASE"/>
    <property type="match status" value="1"/>
</dbReference>
<keyword evidence="7 14" id="KW-0808">Transferase</keyword>
<dbReference type="EMBL" id="RFLV01000007">
    <property type="protein sequence ID" value="TIH06432.1"/>
    <property type="molecule type" value="Genomic_DNA"/>
</dbReference>